<reference evidence="2 3" key="1">
    <citation type="submission" date="2020-08" db="EMBL/GenBank/DDBJ databases">
        <title>Genomic Encyclopedia of Type Strains, Phase III (KMG-III): the genomes of soil and plant-associated and newly described type strains.</title>
        <authorList>
            <person name="Whitman W."/>
        </authorList>
    </citation>
    <scope>NUCLEOTIDE SEQUENCE [LARGE SCALE GENOMIC DNA]</scope>
    <source>
        <strain evidence="2 3">CECT 4113</strain>
    </source>
</reference>
<comment type="caution">
    <text evidence="2">The sequence shown here is derived from an EMBL/GenBank/DDBJ whole genome shotgun (WGS) entry which is preliminary data.</text>
</comment>
<dbReference type="Proteomes" id="UP000518315">
    <property type="component" value="Unassembled WGS sequence"/>
</dbReference>
<evidence type="ECO:0000313" key="2">
    <source>
        <dbReference type="EMBL" id="MBB3137698.1"/>
    </source>
</evidence>
<evidence type="ECO:0000259" key="1">
    <source>
        <dbReference type="PROSITE" id="PS50994"/>
    </source>
</evidence>
<dbReference type="PROSITE" id="PS50994">
    <property type="entry name" value="INTEGRASE"/>
    <property type="match status" value="1"/>
</dbReference>
<dbReference type="InterPro" id="IPR012337">
    <property type="entry name" value="RNaseH-like_sf"/>
</dbReference>
<dbReference type="Pfam" id="PF13683">
    <property type="entry name" value="rve_3"/>
    <property type="match status" value="1"/>
</dbReference>
<dbReference type="GO" id="GO:0003676">
    <property type="term" value="F:nucleic acid binding"/>
    <property type="evidence" value="ECO:0007669"/>
    <property type="project" value="InterPro"/>
</dbReference>
<dbReference type="EMBL" id="JACHXH010000024">
    <property type="protein sequence ID" value="MBB3137698.1"/>
    <property type="molecule type" value="Genomic_DNA"/>
</dbReference>
<dbReference type="PANTHER" id="PTHR47515">
    <property type="entry name" value="LOW CALCIUM RESPONSE LOCUS PROTEIN T"/>
    <property type="match status" value="1"/>
</dbReference>
<proteinExistence type="predicted"/>
<feature type="domain" description="Integrase catalytic" evidence="1">
    <location>
        <begin position="1"/>
        <end position="133"/>
    </location>
</feature>
<protein>
    <submittedName>
        <fullName evidence="2">Transposase InsO family protein</fullName>
    </submittedName>
</protein>
<dbReference type="SUPFAM" id="SSF53098">
    <property type="entry name" value="Ribonuclease H-like"/>
    <property type="match status" value="1"/>
</dbReference>
<keyword evidence="3" id="KW-1185">Reference proteome</keyword>
<dbReference type="InterPro" id="IPR001584">
    <property type="entry name" value="Integrase_cat-core"/>
</dbReference>
<dbReference type="InterPro" id="IPR036397">
    <property type="entry name" value="RNaseH_sf"/>
</dbReference>
<dbReference type="PANTHER" id="PTHR47515:SF1">
    <property type="entry name" value="BLR2054 PROTEIN"/>
    <property type="match status" value="1"/>
</dbReference>
<organism evidence="2 3">
    <name type="scientific">Rhizobium pisi</name>
    <dbReference type="NCBI Taxonomy" id="574561"/>
    <lineage>
        <taxon>Bacteria</taxon>
        <taxon>Pseudomonadati</taxon>
        <taxon>Pseudomonadota</taxon>
        <taxon>Alphaproteobacteria</taxon>
        <taxon>Hyphomicrobiales</taxon>
        <taxon>Rhizobiaceae</taxon>
        <taxon>Rhizobium/Agrobacterium group</taxon>
        <taxon>Rhizobium</taxon>
    </lineage>
</organism>
<dbReference type="AlphaFoldDB" id="A0A7W5BTD0"/>
<name>A0A7W5BTD0_9HYPH</name>
<evidence type="ECO:0000313" key="3">
    <source>
        <dbReference type="Proteomes" id="UP000518315"/>
    </source>
</evidence>
<sequence>MTMVDTFSRYTPVLDPRHSYRGEDVVQTLERVCRNVGYPKTIRVDAGTEFVSRDLDLWAYAKGVTLDFSRPGKPTDNAFIEALNGRFRAESLNQHWFLPLADAPETMEDWRRYYNEERPHGAIGNEVPISLMN</sequence>
<accession>A0A7W5BTD0</accession>
<dbReference type="Gene3D" id="3.30.420.10">
    <property type="entry name" value="Ribonuclease H-like superfamily/Ribonuclease H"/>
    <property type="match status" value="1"/>
</dbReference>
<gene>
    <name evidence="2" type="ORF">FHS26_005463</name>
</gene>
<dbReference type="GO" id="GO:0015074">
    <property type="term" value="P:DNA integration"/>
    <property type="evidence" value="ECO:0007669"/>
    <property type="project" value="InterPro"/>
</dbReference>